<dbReference type="OrthoDB" id="9179880at2"/>
<evidence type="ECO:0000256" key="1">
    <source>
        <dbReference type="SAM" id="SignalP"/>
    </source>
</evidence>
<proteinExistence type="predicted"/>
<evidence type="ECO:0000313" key="3">
    <source>
        <dbReference type="Proteomes" id="UP000064243"/>
    </source>
</evidence>
<accession>A0A106BPG5</accession>
<feature type="signal peptide" evidence="1">
    <location>
        <begin position="1"/>
        <end position="22"/>
    </location>
</feature>
<name>A0A106BPG5_THIDE</name>
<protein>
    <submittedName>
        <fullName evidence="2">ABC transporter substrate-binding protein</fullName>
    </submittedName>
</protein>
<dbReference type="Proteomes" id="UP000064243">
    <property type="component" value="Unassembled WGS sequence"/>
</dbReference>
<dbReference type="PANTHER" id="PTHR35841:SF1">
    <property type="entry name" value="PHOSPHONATES-BINDING PERIPLASMIC PROTEIN"/>
    <property type="match status" value="1"/>
</dbReference>
<dbReference type="SUPFAM" id="SSF53850">
    <property type="entry name" value="Periplasmic binding protein-like II"/>
    <property type="match status" value="1"/>
</dbReference>
<feature type="chain" id="PRO_5007125697" evidence="1">
    <location>
        <begin position="23"/>
        <end position="279"/>
    </location>
</feature>
<evidence type="ECO:0000313" key="2">
    <source>
        <dbReference type="EMBL" id="KVW96255.1"/>
    </source>
</evidence>
<reference evidence="2 3" key="1">
    <citation type="journal article" date="2015" name="Appl. Environ. Microbiol.">
        <title>Aerobic and Anaerobic Thiosulfate Oxidation by a Cold-Adapted, Subglacial Chemoautotroph.</title>
        <authorList>
            <person name="Harrold Z.R."/>
            <person name="Skidmore M.L."/>
            <person name="Hamilton T.L."/>
            <person name="Desch L."/>
            <person name="Amada K."/>
            <person name="van Gelder W."/>
            <person name="Glover K."/>
            <person name="Roden E.E."/>
            <person name="Boyd E.S."/>
        </authorList>
    </citation>
    <scope>NUCLEOTIDE SEQUENCE [LARGE SCALE GENOMIC DNA]</scope>
    <source>
        <strain evidence="2 3">RG</strain>
    </source>
</reference>
<dbReference type="EMBL" id="LDUG01000020">
    <property type="protein sequence ID" value="KVW96255.1"/>
    <property type="molecule type" value="Genomic_DNA"/>
</dbReference>
<dbReference type="Pfam" id="PF12974">
    <property type="entry name" value="Phosphonate-bd"/>
    <property type="match status" value="1"/>
</dbReference>
<sequence>MQTARLLVGVLLLIAGIQPACSADKPLSFGVFPHLTARQTVETYSPLADALEKHLRRRVAIYTARDFKTFVERTRQGEYDILLTAPHLAWLARQDAGYRPLLKYAQPVRGLLVVKADSPFYAPDALRGRTIATPDPIAVVVLALHAELAANELSRNIDYQTTDSGTHLNAVMQVINGRADAAMLGLPSYRLMPPELRQQLRVLAETPPLSSLMYLTHPRLRDAEAQAVRKTLLSFATTPEGQAFMQRGGFGGFADVDGNELQAFRPYALQVQEMLRAPQ</sequence>
<organism evidence="2 3">
    <name type="scientific">Thiobacillus denitrificans</name>
    <dbReference type="NCBI Taxonomy" id="36861"/>
    <lineage>
        <taxon>Bacteria</taxon>
        <taxon>Pseudomonadati</taxon>
        <taxon>Pseudomonadota</taxon>
        <taxon>Betaproteobacteria</taxon>
        <taxon>Nitrosomonadales</taxon>
        <taxon>Thiobacillaceae</taxon>
        <taxon>Thiobacillus</taxon>
    </lineage>
</organism>
<keyword evidence="3" id="KW-1185">Reference proteome</keyword>
<comment type="caution">
    <text evidence="2">The sequence shown here is derived from an EMBL/GenBank/DDBJ whole genome shotgun (WGS) entry which is preliminary data.</text>
</comment>
<dbReference type="PATRIC" id="fig|36861.3.peg.1230"/>
<dbReference type="PANTHER" id="PTHR35841">
    <property type="entry name" value="PHOSPHONATES-BINDING PERIPLASMIC PROTEIN"/>
    <property type="match status" value="1"/>
</dbReference>
<gene>
    <name evidence="2" type="ORF">ABW22_07915</name>
</gene>
<dbReference type="AlphaFoldDB" id="A0A106BPG5"/>
<dbReference type="Gene3D" id="3.40.190.10">
    <property type="entry name" value="Periplasmic binding protein-like II"/>
    <property type="match status" value="2"/>
</dbReference>
<keyword evidence="1" id="KW-0732">Signal</keyword>